<feature type="compositionally biased region" description="Polar residues" evidence="2">
    <location>
        <begin position="605"/>
        <end position="617"/>
    </location>
</feature>
<gene>
    <name evidence="3" type="ORF">GSMUA_80530.1</name>
</gene>
<feature type="region of interest" description="Disordered" evidence="2">
    <location>
        <begin position="588"/>
        <end position="624"/>
    </location>
</feature>
<feature type="compositionally biased region" description="Low complexity" evidence="2">
    <location>
        <begin position="94"/>
        <end position="103"/>
    </location>
</feature>
<dbReference type="AlphaFoldDB" id="A0A804K8I2"/>
<dbReference type="GO" id="GO:0040008">
    <property type="term" value="P:regulation of growth"/>
    <property type="evidence" value="ECO:0007669"/>
    <property type="project" value="InterPro"/>
</dbReference>
<sequence length="792" mass="87157">MASAKVMPSSVASSRKKGHLELGKKKLEEFRKKKAAKQVVSAGQLQQSSDIGQYENPSKNNQLKGDEYSSGGDGTDVATTSGIMMPYEGKEGGSSQDSDVDSSTGMSVTSTAWNYDNHSSHENSIHEALKSRVSNSNESSTFSELANGYHNHWGEKIEHSGNEEPKVGSAAGFSIDQHIAFVPDITKPCIDGNVSNSGLQLHNNNKNSSRSHMQIMDVPSAYNMGTIPEKSESHSARKTLGRLSKSTNIYDVKQPFQSSNVENHGTVGVGGRIADAINRHLNVENSTWIAPEPSSAGFSSGFGNSSSDFTGYKTTFSRSRPFFLDSLGLPRVPSNILHGEPDSTVTPLPYDSSKFQKTEVQLASSLLQPSADSFTEQSLSLTTLDSFKENQLSLNTSASLNEEQHLKQGAREQDMPRDHEFPYLNKDADFAALEQHIEDLTTEKFSLQHALETAQGLAGSLASENSSITDSFNQQGKVINQLKSDMERLQEEIKAQMLALESVKLEYANAQLNCNAADERAKILASEVISLEEKALRLRSNELKLEKQLEKLNSEMTSYKRKVSILEKERQDFQSTVDALQEEKKALQSKLRKTSTDGRTKGVIENSSIKQDASTSTDDLDVKDGETSAEGTVLHSGINSVQDVRPSVALSNCTSQSSFVLSDRRVDLPDAYGDLPEDQLRMIENIKALISELSVEKEELVQALRIESSNCSKLKDLNKDLSQKLEGQTQRLELLTTQRMADENVVARPIDTRSTHDTTEYADEGDEVVEKVLGWIMKLFPVGPKRRNSKLL</sequence>
<feature type="compositionally biased region" description="Basic and acidic residues" evidence="2">
    <location>
        <begin position="19"/>
        <end position="31"/>
    </location>
</feature>
<dbReference type="GO" id="GO:0005634">
    <property type="term" value="C:nucleus"/>
    <property type="evidence" value="ECO:0000318"/>
    <property type="project" value="GO_Central"/>
</dbReference>
<dbReference type="OrthoDB" id="2019993at2759"/>
<accession>A0A804K8I2</accession>
<organism evidence="4 5">
    <name type="scientific">Musa acuminata subsp. malaccensis</name>
    <name type="common">Wild banana</name>
    <name type="synonym">Musa malaccensis</name>
    <dbReference type="NCBI Taxonomy" id="214687"/>
    <lineage>
        <taxon>Eukaryota</taxon>
        <taxon>Viridiplantae</taxon>
        <taxon>Streptophyta</taxon>
        <taxon>Embryophyta</taxon>
        <taxon>Tracheophyta</taxon>
        <taxon>Spermatophyta</taxon>
        <taxon>Magnoliopsida</taxon>
        <taxon>Liliopsida</taxon>
        <taxon>Zingiberales</taxon>
        <taxon>Musaceae</taxon>
        <taxon>Musa</taxon>
    </lineage>
</organism>
<dbReference type="Gramene" id="Ma08_t19660.1">
    <property type="protein sequence ID" value="Ma08_p19660.1"/>
    <property type="gene ID" value="Ma08_g19660"/>
</dbReference>
<evidence type="ECO:0000313" key="4">
    <source>
        <dbReference type="EnsemblPlants" id="Ma08_p19660.1"/>
    </source>
</evidence>
<evidence type="ECO:0000313" key="3">
    <source>
        <dbReference type="EMBL" id="CAG1832133.1"/>
    </source>
</evidence>
<dbReference type="EnsemblPlants" id="Ma08_t19660.1">
    <property type="protein sequence ID" value="Ma08_p19660.1"/>
    <property type="gene ID" value="Ma08_g19660"/>
</dbReference>
<name>A0A804K8I2_MUSAM</name>
<dbReference type="PANTHER" id="PTHR47490:SF2">
    <property type="entry name" value="PROTEIN BLISTER"/>
    <property type="match status" value="1"/>
</dbReference>
<evidence type="ECO:0000256" key="2">
    <source>
        <dbReference type="SAM" id="MobiDB-lite"/>
    </source>
</evidence>
<feature type="region of interest" description="Disordered" evidence="2">
    <location>
        <begin position="1"/>
        <end position="106"/>
    </location>
</feature>
<proteinExistence type="predicted"/>
<feature type="compositionally biased region" description="Basic and acidic residues" evidence="2">
    <location>
        <begin position="402"/>
        <end position="419"/>
    </location>
</feature>
<dbReference type="EMBL" id="HG996472">
    <property type="protein sequence ID" value="CAG1832133.1"/>
    <property type="molecule type" value="Genomic_DNA"/>
</dbReference>
<evidence type="ECO:0000256" key="1">
    <source>
        <dbReference type="SAM" id="Coils"/>
    </source>
</evidence>
<dbReference type="OMA" id="MANENVM"/>
<dbReference type="FunCoup" id="A0A804K8I2">
    <property type="interactions" value="3901"/>
</dbReference>
<keyword evidence="1" id="KW-0175">Coiled coil</keyword>
<dbReference type="Proteomes" id="UP000012960">
    <property type="component" value="Unplaced"/>
</dbReference>
<protein>
    <submittedName>
        <fullName evidence="3">(wild Malaysian banana) hypothetical protein</fullName>
    </submittedName>
</protein>
<feature type="coiled-coil region" evidence="1">
    <location>
        <begin position="683"/>
        <end position="738"/>
    </location>
</feature>
<dbReference type="GO" id="GO:0006355">
    <property type="term" value="P:regulation of DNA-templated transcription"/>
    <property type="evidence" value="ECO:0000318"/>
    <property type="project" value="GO_Central"/>
</dbReference>
<evidence type="ECO:0000313" key="5">
    <source>
        <dbReference type="Proteomes" id="UP000012960"/>
    </source>
</evidence>
<reference evidence="3" key="1">
    <citation type="submission" date="2021-03" db="EMBL/GenBank/DDBJ databases">
        <authorList>
            <consortium name="Genoscope - CEA"/>
            <person name="William W."/>
        </authorList>
    </citation>
    <scope>NUCLEOTIDE SEQUENCE</scope>
    <source>
        <strain evidence="3">Doubled-haploid Pahang</strain>
    </source>
</reference>
<dbReference type="InterPro" id="IPR044194">
    <property type="entry name" value="BLISTER"/>
</dbReference>
<reference evidence="4" key="2">
    <citation type="submission" date="2021-05" db="UniProtKB">
        <authorList>
            <consortium name="EnsemblPlants"/>
        </authorList>
    </citation>
    <scope>IDENTIFICATION</scope>
    <source>
        <strain evidence="4">subsp. malaccensis</strain>
    </source>
</reference>
<dbReference type="InParanoid" id="A0A804K8I2"/>
<keyword evidence="5" id="KW-1185">Reference proteome</keyword>
<dbReference type="PANTHER" id="PTHR47490">
    <property type="entry name" value="PROTEIN BLISTER"/>
    <property type="match status" value="1"/>
</dbReference>
<feature type="region of interest" description="Disordered" evidence="2">
    <location>
        <begin position="398"/>
        <end position="419"/>
    </location>
</feature>
<feature type="compositionally biased region" description="Polar residues" evidence="2">
    <location>
        <begin position="41"/>
        <end position="63"/>
    </location>
</feature>